<dbReference type="Pfam" id="PF01497">
    <property type="entry name" value="Peripla_BP_2"/>
    <property type="match status" value="1"/>
</dbReference>
<dbReference type="InterPro" id="IPR051030">
    <property type="entry name" value="Vitamin_B12-ABC_binding"/>
</dbReference>
<accession>A0ABZ1BS75</accession>
<sequence length="321" mass="35174">MAVRIVSLVPSATEIVASLGLVDQLVGRSHGCDFPPEVAQVPALTASLIPADLAPQEVDAWVSRVVREQGSPYRLDHEALRRLGPDLVLTQGVCQVCAVSYAEVQRAVANPCQVVLPEAAPTARTLSLAPERLQDVLDDIERVAEAAGVPDRGRAVRRGLEARIEAVRERSRGLLRPRVFCLEWLAPPWCGGRWVPEMVELAGGQDCLGEVGQPSRRLRWEDVRAADPDVIVLMPCGYDLDETLRQYRQVLAEGGLPAWWGELRAVREGRLFAVDAGACFSRPGPRLVDGLETLAEILHPERFGRERMGRQWAPVSGRVAA</sequence>
<dbReference type="InterPro" id="IPR002491">
    <property type="entry name" value="ABC_transptr_periplasmic_BD"/>
</dbReference>
<protein>
    <submittedName>
        <fullName evidence="2">Cobalamin-binding protein</fullName>
    </submittedName>
</protein>
<dbReference type="Gene3D" id="3.40.50.1980">
    <property type="entry name" value="Nitrogenase molybdenum iron protein domain"/>
    <property type="match status" value="2"/>
</dbReference>
<dbReference type="EMBL" id="CP141614">
    <property type="protein sequence ID" value="WRP15473.1"/>
    <property type="molecule type" value="Genomic_DNA"/>
</dbReference>
<dbReference type="PANTHER" id="PTHR42860:SF1">
    <property type="entry name" value="VITAMIN B12-BINDING PROTEIN"/>
    <property type="match status" value="1"/>
</dbReference>
<dbReference type="PANTHER" id="PTHR42860">
    <property type="entry name" value="VITAMIN B12-BINDING PROTEIN"/>
    <property type="match status" value="1"/>
</dbReference>
<dbReference type="SUPFAM" id="SSF53807">
    <property type="entry name" value="Helical backbone' metal receptor"/>
    <property type="match status" value="1"/>
</dbReference>
<evidence type="ECO:0000313" key="3">
    <source>
        <dbReference type="Proteomes" id="UP001333102"/>
    </source>
</evidence>
<dbReference type="PROSITE" id="PS50983">
    <property type="entry name" value="FE_B12_PBP"/>
    <property type="match status" value="1"/>
</dbReference>
<organism evidence="2 3">
    <name type="scientific">Geochorda subterranea</name>
    <dbReference type="NCBI Taxonomy" id="3109564"/>
    <lineage>
        <taxon>Bacteria</taxon>
        <taxon>Bacillati</taxon>
        <taxon>Bacillota</taxon>
        <taxon>Limnochordia</taxon>
        <taxon>Limnochordales</taxon>
        <taxon>Geochordaceae</taxon>
        <taxon>Geochorda</taxon>
    </lineage>
</organism>
<dbReference type="Proteomes" id="UP001333102">
    <property type="component" value="Chromosome"/>
</dbReference>
<dbReference type="CDD" id="cd01144">
    <property type="entry name" value="BtuF"/>
    <property type="match status" value="1"/>
</dbReference>
<feature type="domain" description="Fe/B12 periplasmic-binding" evidence="1">
    <location>
        <begin position="4"/>
        <end position="302"/>
    </location>
</feature>
<proteinExistence type="predicted"/>
<gene>
    <name evidence="2" type="ORF">VLY81_04735</name>
</gene>
<evidence type="ECO:0000259" key="1">
    <source>
        <dbReference type="PROSITE" id="PS50983"/>
    </source>
</evidence>
<dbReference type="RefSeq" id="WP_324669876.1">
    <property type="nucleotide sequence ID" value="NZ_CP141614.1"/>
</dbReference>
<keyword evidence="3" id="KW-1185">Reference proteome</keyword>
<evidence type="ECO:0000313" key="2">
    <source>
        <dbReference type="EMBL" id="WRP15473.1"/>
    </source>
</evidence>
<reference evidence="3" key="1">
    <citation type="submission" date="2023-12" db="EMBL/GenBank/DDBJ databases">
        <title>Novel isolates from deep terrestrial aquifers shed light on the physiology and ecology of the class Limnochordia.</title>
        <authorList>
            <person name="Karnachuk O.V."/>
            <person name="Lukina A.P."/>
            <person name="Avakyan M.R."/>
            <person name="Kadnikov V."/>
            <person name="Begmatov S."/>
            <person name="Beletsky A.V."/>
            <person name="Mardanov A.V."/>
            <person name="Ravin N.V."/>
        </authorList>
    </citation>
    <scope>NUCLEOTIDE SEQUENCE [LARGE SCALE GENOMIC DNA]</scope>
    <source>
        <strain evidence="3">LN</strain>
    </source>
</reference>
<name>A0ABZ1BS75_9FIRM</name>